<name>K0C7X3_ALCDB</name>
<protein>
    <submittedName>
        <fullName evidence="2">PepSY-associated TM helix domain protein</fullName>
    </submittedName>
</protein>
<organism evidence="2 3">
    <name type="scientific">Alcanivorax dieselolei (strain DSM 16502 / CGMCC 1.3690 / MCCC 1A00001 / B-5)</name>
    <name type="common">Alloalcanivorax dieselolei</name>
    <dbReference type="NCBI Taxonomy" id="930169"/>
    <lineage>
        <taxon>Bacteria</taxon>
        <taxon>Pseudomonadati</taxon>
        <taxon>Pseudomonadota</taxon>
        <taxon>Gammaproteobacteria</taxon>
        <taxon>Oceanospirillales</taxon>
        <taxon>Alcanivoracaceae</taxon>
        <taxon>Alloalcanivorax</taxon>
    </lineage>
</organism>
<accession>K0C7X3</accession>
<dbReference type="PANTHER" id="PTHR34219">
    <property type="entry name" value="IRON-REGULATED INNER MEMBRANE PROTEIN-RELATED"/>
    <property type="match status" value="1"/>
</dbReference>
<dbReference type="Proteomes" id="UP000006286">
    <property type="component" value="Chromosome"/>
</dbReference>
<evidence type="ECO:0000313" key="3">
    <source>
        <dbReference type="Proteomes" id="UP000006286"/>
    </source>
</evidence>
<reference evidence="2 3" key="1">
    <citation type="journal article" date="2012" name="J. Bacteriol.">
        <title>Complete genome sequence of Alcanivorax dieselolei type strain B5.</title>
        <authorList>
            <person name="Lai Q."/>
            <person name="Li W."/>
            <person name="Shao Z."/>
        </authorList>
    </citation>
    <scope>NUCLEOTIDE SEQUENCE [LARGE SCALE GENOMIC DNA]</scope>
    <source>
        <strain evidence="3">DSM 16502 / CGMCC 1.3690 / B-5</strain>
    </source>
</reference>
<dbReference type="eggNOG" id="COG3182">
    <property type="taxonomic scope" value="Bacteria"/>
</dbReference>
<keyword evidence="1" id="KW-1133">Transmembrane helix</keyword>
<keyword evidence="1" id="KW-0472">Membrane</keyword>
<dbReference type="Pfam" id="PF03929">
    <property type="entry name" value="PepSY_TM"/>
    <property type="match status" value="1"/>
</dbReference>
<gene>
    <name evidence="2" type="ordered locus">B5T_00328</name>
</gene>
<dbReference type="EMBL" id="CP003466">
    <property type="protein sequence ID" value="AFT68615.1"/>
    <property type="molecule type" value="Genomic_DNA"/>
</dbReference>
<sequence length="112" mass="12324">MTVSGSFQERFAYYPYPHKNALKLMARTGSDVNQRFGETWVYVDATTGAPLGHYLPTGEASGNTVTTWLTTLHIAAVGGLPYRIVVTLLGLVVAVLSVTGVIIWGRKWRARR</sequence>
<dbReference type="PATRIC" id="fig|930169.3.peg.317"/>
<dbReference type="InterPro" id="IPR005625">
    <property type="entry name" value="PepSY-ass_TM"/>
</dbReference>
<dbReference type="STRING" id="930169.B5T_00328"/>
<evidence type="ECO:0000256" key="1">
    <source>
        <dbReference type="SAM" id="Phobius"/>
    </source>
</evidence>
<proteinExistence type="predicted"/>
<keyword evidence="1" id="KW-0812">Transmembrane</keyword>
<dbReference type="AlphaFoldDB" id="K0C7X3"/>
<feature type="transmembrane region" description="Helical" evidence="1">
    <location>
        <begin position="82"/>
        <end position="104"/>
    </location>
</feature>
<dbReference type="KEGG" id="adi:B5T_00328"/>
<keyword evidence="3" id="KW-1185">Reference proteome</keyword>
<dbReference type="HOGENOM" id="CLU_2140558_0_0_6"/>
<evidence type="ECO:0000313" key="2">
    <source>
        <dbReference type="EMBL" id="AFT68615.1"/>
    </source>
</evidence>